<keyword evidence="1" id="KW-1133">Transmembrane helix</keyword>
<keyword evidence="2" id="KW-1185">Reference proteome</keyword>
<proteinExistence type="predicted"/>
<feature type="transmembrane region" description="Helical" evidence="1">
    <location>
        <begin position="235"/>
        <end position="258"/>
    </location>
</feature>
<dbReference type="InterPro" id="IPR019422">
    <property type="entry name" value="7TM_GPCR_serpentine_rcpt_Srh"/>
</dbReference>
<sequence>MDGNFSLVYNRLLIVTAVGSISVKPFCIYILIRKTPKVMRTVSYFLLNELLWNFTGNLLYTFGNPVLMLPAMCFRMDGIAASWLKKEEHQSFYATAICVTVMNFCVGFLNTFAFHYITLAYRKTLTKFHKAWMCVFCLVLHLILSLVTIVALHTLHIPVREYPEGYLPDSTLNVFCYKPKGIELFMCGCIIFVSLGIGTFLLVLFVGLSVRELWIKKTLMEKRTLQLQKDIMKNLLTITGIAVFSGSVPIALAFFYFYNNKLPYARIIINASILLMLNFGTLYAILILSIFKTYRKAVIAMATKFKKLLYRAFRVGQIYHTTPTNTAFEHVNNVRY</sequence>
<keyword evidence="1" id="KW-0472">Membrane</keyword>
<evidence type="ECO:0000313" key="2">
    <source>
        <dbReference type="Proteomes" id="UP000095287"/>
    </source>
</evidence>
<evidence type="ECO:0000256" key="1">
    <source>
        <dbReference type="SAM" id="Phobius"/>
    </source>
</evidence>
<dbReference type="AlphaFoldDB" id="A0A1I7Y978"/>
<evidence type="ECO:0000313" key="3">
    <source>
        <dbReference type="WBParaSite" id="L893_g13957.t1"/>
    </source>
</evidence>
<dbReference type="Pfam" id="PF10318">
    <property type="entry name" value="7TM_GPCR_Srh"/>
    <property type="match status" value="1"/>
</dbReference>
<feature type="transmembrane region" description="Helical" evidence="1">
    <location>
        <begin position="44"/>
        <end position="62"/>
    </location>
</feature>
<feature type="transmembrane region" description="Helical" evidence="1">
    <location>
        <begin position="182"/>
        <end position="214"/>
    </location>
</feature>
<accession>A0A1I7Y978</accession>
<feature type="transmembrane region" description="Helical" evidence="1">
    <location>
        <begin position="131"/>
        <end position="152"/>
    </location>
</feature>
<organism evidence="2 3">
    <name type="scientific">Steinernema glaseri</name>
    <dbReference type="NCBI Taxonomy" id="37863"/>
    <lineage>
        <taxon>Eukaryota</taxon>
        <taxon>Metazoa</taxon>
        <taxon>Ecdysozoa</taxon>
        <taxon>Nematoda</taxon>
        <taxon>Chromadorea</taxon>
        <taxon>Rhabditida</taxon>
        <taxon>Tylenchina</taxon>
        <taxon>Panagrolaimomorpha</taxon>
        <taxon>Strongyloidoidea</taxon>
        <taxon>Steinernematidae</taxon>
        <taxon>Steinernema</taxon>
    </lineage>
</organism>
<feature type="transmembrane region" description="Helical" evidence="1">
    <location>
        <begin position="264"/>
        <end position="291"/>
    </location>
</feature>
<protein>
    <submittedName>
        <fullName evidence="3">G_PROTEIN_RECEP_F1_2 domain-containing protein</fullName>
    </submittedName>
</protein>
<dbReference type="Proteomes" id="UP000095287">
    <property type="component" value="Unplaced"/>
</dbReference>
<keyword evidence="1" id="KW-0812">Transmembrane</keyword>
<dbReference type="WBParaSite" id="L893_g13957.t1">
    <property type="protein sequence ID" value="L893_g13957.t1"/>
    <property type="gene ID" value="L893_g13957"/>
</dbReference>
<reference evidence="3" key="1">
    <citation type="submission" date="2016-11" db="UniProtKB">
        <authorList>
            <consortium name="WormBaseParasite"/>
        </authorList>
    </citation>
    <scope>IDENTIFICATION</scope>
</reference>
<feature type="transmembrane region" description="Helical" evidence="1">
    <location>
        <begin position="92"/>
        <end position="119"/>
    </location>
</feature>
<name>A0A1I7Y978_9BILA</name>
<feature type="transmembrane region" description="Helical" evidence="1">
    <location>
        <begin position="12"/>
        <end position="32"/>
    </location>
</feature>